<organism evidence="2 3">
    <name type="scientific">Vespula pensylvanica</name>
    <name type="common">Western yellow jacket</name>
    <name type="synonym">Wasp</name>
    <dbReference type="NCBI Taxonomy" id="30213"/>
    <lineage>
        <taxon>Eukaryota</taxon>
        <taxon>Metazoa</taxon>
        <taxon>Ecdysozoa</taxon>
        <taxon>Arthropoda</taxon>
        <taxon>Hexapoda</taxon>
        <taxon>Insecta</taxon>
        <taxon>Pterygota</taxon>
        <taxon>Neoptera</taxon>
        <taxon>Endopterygota</taxon>
        <taxon>Hymenoptera</taxon>
        <taxon>Apocrita</taxon>
        <taxon>Aculeata</taxon>
        <taxon>Vespoidea</taxon>
        <taxon>Vespidae</taxon>
        <taxon>Vespinae</taxon>
        <taxon>Vespula</taxon>
    </lineage>
</organism>
<sequence>MEYWKCEKYFLSAGRDAATQTDDPGSPDHIRESSHQDRSSSSYHENNGTIESSKTRQRSRRERRVKYASFLSLPDLVPDES</sequence>
<feature type="compositionally biased region" description="Polar residues" evidence="1">
    <location>
        <begin position="43"/>
        <end position="52"/>
    </location>
</feature>
<comment type="caution">
    <text evidence="2">The sequence shown here is derived from an EMBL/GenBank/DDBJ whole genome shotgun (WGS) entry which is preliminary data.</text>
</comment>
<proteinExistence type="predicted"/>
<protein>
    <submittedName>
        <fullName evidence="2">Uncharacterized protein</fullName>
    </submittedName>
</protein>
<dbReference type="Proteomes" id="UP000600918">
    <property type="component" value="Unassembled WGS sequence"/>
</dbReference>
<name>A0A834UB02_VESPE</name>
<evidence type="ECO:0000313" key="3">
    <source>
        <dbReference type="Proteomes" id="UP000600918"/>
    </source>
</evidence>
<keyword evidence="3" id="KW-1185">Reference proteome</keyword>
<gene>
    <name evidence="2" type="ORF">H0235_007125</name>
</gene>
<feature type="region of interest" description="Disordered" evidence="1">
    <location>
        <begin position="15"/>
        <end position="63"/>
    </location>
</feature>
<reference evidence="2" key="1">
    <citation type="journal article" date="2020" name="G3 (Bethesda)">
        <title>High-Quality Assemblies for Three Invasive Social Wasps from the &lt;i&gt;Vespula&lt;/i&gt; Genus.</title>
        <authorList>
            <person name="Harrop T.W.R."/>
            <person name="Guhlin J."/>
            <person name="McLaughlin G.M."/>
            <person name="Permina E."/>
            <person name="Stockwell P."/>
            <person name="Gilligan J."/>
            <person name="Le Lec M.F."/>
            <person name="Gruber M.A.M."/>
            <person name="Quinn O."/>
            <person name="Lovegrove M."/>
            <person name="Duncan E.J."/>
            <person name="Remnant E.J."/>
            <person name="Van Eeckhoven J."/>
            <person name="Graham B."/>
            <person name="Knapp R.A."/>
            <person name="Langford K.W."/>
            <person name="Kronenberg Z."/>
            <person name="Press M.O."/>
            <person name="Eacker S.M."/>
            <person name="Wilson-Rankin E.E."/>
            <person name="Purcell J."/>
            <person name="Lester P.J."/>
            <person name="Dearden P.K."/>
        </authorList>
    </citation>
    <scope>NUCLEOTIDE SEQUENCE</scope>
    <source>
        <strain evidence="2">Volc-1</strain>
    </source>
</reference>
<dbReference type="EMBL" id="JACSDY010000005">
    <property type="protein sequence ID" value="KAF7427431.1"/>
    <property type="molecule type" value="Genomic_DNA"/>
</dbReference>
<feature type="compositionally biased region" description="Basic and acidic residues" evidence="1">
    <location>
        <begin position="26"/>
        <end position="38"/>
    </location>
</feature>
<dbReference type="AlphaFoldDB" id="A0A834UB02"/>
<evidence type="ECO:0000313" key="2">
    <source>
        <dbReference type="EMBL" id="KAF7427431.1"/>
    </source>
</evidence>
<evidence type="ECO:0000256" key="1">
    <source>
        <dbReference type="SAM" id="MobiDB-lite"/>
    </source>
</evidence>
<accession>A0A834UB02</accession>